<evidence type="ECO:0000256" key="1">
    <source>
        <dbReference type="SAM" id="MobiDB-lite"/>
    </source>
</evidence>
<feature type="region of interest" description="Disordered" evidence="1">
    <location>
        <begin position="515"/>
        <end position="543"/>
    </location>
</feature>
<feature type="transmembrane region" description="Helical" evidence="2">
    <location>
        <begin position="225"/>
        <end position="245"/>
    </location>
</feature>
<protein>
    <submittedName>
        <fullName evidence="3">ABC transporter permease</fullName>
    </submittedName>
</protein>
<feature type="transmembrane region" description="Helical" evidence="2">
    <location>
        <begin position="319"/>
        <end position="340"/>
    </location>
</feature>
<dbReference type="RefSeq" id="WP_121902264.1">
    <property type="nucleotide sequence ID" value="NZ_REFW01000004.1"/>
</dbReference>
<reference evidence="3 4" key="1">
    <citation type="submission" date="2018-10" db="EMBL/GenBank/DDBJ databases">
        <title>Tessaracoccus antarcticuss sp. nov., isolated from sediment.</title>
        <authorList>
            <person name="Zhou L.Y."/>
            <person name="Du Z.J."/>
        </authorList>
    </citation>
    <scope>NUCLEOTIDE SEQUENCE [LARGE SCALE GENOMIC DNA]</scope>
    <source>
        <strain evidence="3 4">JDX10</strain>
    </source>
</reference>
<feature type="transmembrane region" description="Helical" evidence="2">
    <location>
        <begin position="416"/>
        <end position="438"/>
    </location>
</feature>
<keyword evidence="4" id="KW-1185">Reference proteome</keyword>
<dbReference type="Pfam" id="PF19814">
    <property type="entry name" value="DUF6297"/>
    <property type="match status" value="1"/>
</dbReference>
<keyword evidence="2" id="KW-1133">Transmembrane helix</keyword>
<keyword evidence="2" id="KW-0812">Transmembrane</keyword>
<dbReference type="EMBL" id="REFW01000004">
    <property type="protein sequence ID" value="RMB58226.1"/>
    <property type="molecule type" value="Genomic_DNA"/>
</dbReference>
<dbReference type="AlphaFoldDB" id="A0A3M0GLP6"/>
<proteinExistence type="predicted"/>
<feature type="transmembrane region" description="Helical" evidence="2">
    <location>
        <begin position="387"/>
        <end position="410"/>
    </location>
</feature>
<keyword evidence="2" id="KW-0472">Membrane</keyword>
<dbReference type="OrthoDB" id="3725302at2"/>
<feature type="transmembrane region" description="Helical" evidence="2">
    <location>
        <begin position="472"/>
        <end position="499"/>
    </location>
</feature>
<feature type="transmembrane region" description="Helical" evidence="2">
    <location>
        <begin position="41"/>
        <end position="60"/>
    </location>
</feature>
<name>A0A3M0GLP6_9ACTN</name>
<feature type="transmembrane region" description="Helical" evidence="2">
    <location>
        <begin position="122"/>
        <end position="149"/>
    </location>
</feature>
<sequence>MSVDEKFGEIGQADERQLKLLMRDWRRGRADRNLWEALQDAYVMVFAVVLIGAMLISAIIQAQQSVSGCETEQCLAARGLLPWAAVASVLAFTLVACRMFGPIVASAAEGFWLMDGPVDRRLLLTGRLVGALGAALGAGALFGALVAALTGSGGFSIVVWAAAAGFGAFGLTAFAAAEQGVERHWVTTTLQYVVGAAAVSTLLALVGIAAGWLPVEPLQELSVEFAWIIAGVGLLLGLVSMVLAWRRLRNIRRQRLTAGSSLIAGMQGAAFAMDFALVRDILVEDKAKRRGHVRATRGIGLGTTALIMRDVQRLWRDPLPLVTWLATMVVPYAVQALGIAQLNPPISALVLMVALIGFCNSLRVLSRTKGLQRCFPFDPGKIKTATMVVPAALALLWGIGTAPAFIGVLGGVRVDALSGLTAALITALAGFLATIRWVSAKPADYGGPIVAIGVGALPPGMIFSVLRGIDMVALVTLPIVFGWPPWISLAIAAIAFAFLRSGMDRESLMEQQAEQKKVLDAEKSRRRGGGAPGGDKIKVQRRN</sequence>
<evidence type="ECO:0000313" key="4">
    <source>
        <dbReference type="Proteomes" id="UP000275256"/>
    </source>
</evidence>
<accession>A0A3M0GLP6</accession>
<feature type="transmembrane region" description="Helical" evidence="2">
    <location>
        <begin position="155"/>
        <end position="177"/>
    </location>
</feature>
<comment type="caution">
    <text evidence="3">The sequence shown here is derived from an EMBL/GenBank/DDBJ whole genome shotgun (WGS) entry which is preliminary data.</text>
</comment>
<dbReference type="InterPro" id="IPR046264">
    <property type="entry name" value="DUF6297"/>
</dbReference>
<feature type="transmembrane region" description="Helical" evidence="2">
    <location>
        <begin position="80"/>
        <end position="101"/>
    </location>
</feature>
<organism evidence="3 4">
    <name type="scientific">Tessaracoccus antarcticus</name>
    <dbReference type="NCBI Taxonomy" id="2479848"/>
    <lineage>
        <taxon>Bacteria</taxon>
        <taxon>Bacillati</taxon>
        <taxon>Actinomycetota</taxon>
        <taxon>Actinomycetes</taxon>
        <taxon>Propionibacteriales</taxon>
        <taxon>Propionibacteriaceae</taxon>
        <taxon>Tessaracoccus</taxon>
    </lineage>
</organism>
<gene>
    <name evidence="3" type="ORF">EAX62_13545</name>
</gene>
<feature type="transmembrane region" description="Helical" evidence="2">
    <location>
        <begin position="189"/>
        <end position="213"/>
    </location>
</feature>
<feature type="transmembrane region" description="Helical" evidence="2">
    <location>
        <begin position="346"/>
        <end position="366"/>
    </location>
</feature>
<feature type="transmembrane region" description="Helical" evidence="2">
    <location>
        <begin position="445"/>
        <end position="466"/>
    </location>
</feature>
<dbReference type="Proteomes" id="UP000275256">
    <property type="component" value="Unassembled WGS sequence"/>
</dbReference>
<evidence type="ECO:0000313" key="3">
    <source>
        <dbReference type="EMBL" id="RMB58226.1"/>
    </source>
</evidence>
<evidence type="ECO:0000256" key="2">
    <source>
        <dbReference type="SAM" id="Phobius"/>
    </source>
</evidence>